<evidence type="ECO:0000256" key="3">
    <source>
        <dbReference type="ARBA" id="ARBA00023125"/>
    </source>
</evidence>
<dbReference type="Proteomes" id="UP000095598">
    <property type="component" value="Unassembled WGS sequence"/>
</dbReference>
<dbReference type="AlphaFoldDB" id="A0A173TUE0"/>
<sequence length="128" mass="14813">MKKLTKKQVEIMKIFWASEHPLAASDILKLDESMNINTIRASIQSLLKADYIEVAGIEHRGNVLARTYTSKIKIEEYIISNFAGINNKISKKSLVTQFIKNEEDEEVINELEQELKHRKEILAKKRDN</sequence>
<evidence type="ECO:0000256" key="4">
    <source>
        <dbReference type="ARBA" id="ARBA00023163"/>
    </source>
</evidence>
<gene>
    <name evidence="6" type="ORF">ERS852425_02268</name>
</gene>
<dbReference type="Pfam" id="PF03965">
    <property type="entry name" value="Penicillinase_R"/>
    <property type="match status" value="1"/>
</dbReference>
<dbReference type="InterPro" id="IPR005650">
    <property type="entry name" value="BlaI_family"/>
</dbReference>
<dbReference type="InterPro" id="IPR036390">
    <property type="entry name" value="WH_DNA-bd_sf"/>
</dbReference>
<dbReference type="GO" id="GO:0045892">
    <property type="term" value="P:negative regulation of DNA-templated transcription"/>
    <property type="evidence" value="ECO:0007669"/>
    <property type="project" value="InterPro"/>
</dbReference>
<keyword evidence="3" id="KW-0238">DNA-binding</keyword>
<evidence type="ECO:0000313" key="6">
    <source>
        <dbReference type="EMBL" id="CUN04828.1"/>
    </source>
</evidence>
<dbReference type="Gene3D" id="1.10.10.10">
    <property type="entry name" value="Winged helix-like DNA-binding domain superfamily/Winged helix DNA-binding domain"/>
    <property type="match status" value="1"/>
</dbReference>
<keyword evidence="4" id="KW-0804">Transcription</keyword>
<dbReference type="GO" id="GO:0003677">
    <property type="term" value="F:DNA binding"/>
    <property type="evidence" value="ECO:0007669"/>
    <property type="project" value="UniProtKB-KW"/>
</dbReference>
<reference evidence="6 7" key="1">
    <citation type="submission" date="2015-09" db="EMBL/GenBank/DDBJ databases">
        <authorList>
            <consortium name="Pathogen Informatics"/>
        </authorList>
    </citation>
    <scope>NUCLEOTIDE SEQUENCE [LARGE SCALE GENOMIC DNA]</scope>
    <source>
        <strain evidence="6 7">2789STDY5608868</strain>
    </source>
</reference>
<dbReference type="EMBL" id="CYXT01000018">
    <property type="protein sequence ID" value="CUN04828.1"/>
    <property type="molecule type" value="Genomic_DNA"/>
</dbReference>
<proteinExistence type="inferred from homology"/>
<comment type="similarity">
    <text evidence="1">Belongs to the BlaI transcriptional regulatory family.</text>
</comment>
<dbReference type="RefSeq" id="WP_055259080.1">
    <property type="nucleotide sequence ID" value="NZ_CYXT01000018.1"/>
</dbReference>
<accession>A0A173TUE0</accession>
<organism evidence="6 7">
    <name type="scientific">Anaerostipes hadrus</name>
    <dbReference type="NCBI Taxonomy" id="649756"/>
    <lineage>
        <taxon>Bacteria</taxon>
        <taxon>Bacillati</taxon>
        <taxon>Bacillota</taxon>
        <taxon>Clostridia</taxon>
        <taxon>Lachnospirales</taxon>
        <taxon>Lachnospiraceae</taxon>
        <taxon>Anaerostipes</taxon>
    </lineage>
</organism>
<evidence type="ECO:0000313" key="7">
    <source>
        <dbReference type="Proteomes" id="UP000095598"/>
    </source>
</evidence>
<protein>
    <recommendedName>
        <fullName evidence="8">Penicillinase repressor</fullName>
    </recommendedName>
</protein>
<dbReference type="SUPFAM" id="SSF46785">
    <property type="entry name" value="Winged helix' DNA-binding domain"/>
    <property type="match status" value="1"/>
</dbReference>
<evidence type="ECO:0000256" key="1">
    <source>
        <dbReference type="ARBA" id="ARBA00011046"/>
    </source>
</evidence>
<name>A0A173TUE0_ANAHA</name>
<feature type="coiled-coil region" evidence="5">
    <location>
        <begin position="101"/>
        <end position="128"/>
    </location>
</feature>
<keyword evidence="2" id="KW-0805">Transcription regulation</keyword>
<evidence type="ECO:0008006" key="8">
    <source>
        <dbReference type="Google" id="ProtNLM"/>
    </source>
</evidence>
<evidence type="ECO:0000256" key="2">
    <source>
        <dbReference type="ARBA" id="ARBA00023015"/>
    </source>
</evidence>
<evidence type="ECO:0000256" key="5">
    <source>
        <dbReference type="SAM" id="Coils"/>
    </source>
</evidence>
<dbReference type="InterPro" id="IPR036388">
    <property type="entry name" value="WH-like_DNA-bd_sf"/>
</dbReference>
<keyword evidence="5" id="KW-0175">Coiled coil</keyword>